<evidence type="ECO:0000313" key="5">
    <source>
        <dbReference type="Proteomes" id="UP001163152"/>
    </source>
</evidence>
<dbReference type="PANTHER" id="PTHR43343">
    <property type="entry name" value="PEPTIDASE S12"/>
    <property type="match status" value="1"/>
</dbReference>
<evidence type="ECO:0000256" key="2">
    <source>
        <dbReference type="ARBA" id="ARBA00022801"/>
    </source>
</evidence>
<reference evidence="4" key="1">
    <citation type="submission" date="2022-12" db="EMBL/GenBank/DDBJ databases">
        <title>Polyphasic identification of a Novel Hot-Spring Cyanobacterium Ocullathermofonsia sinensis gen nov. sp. nov. and Genomic Insights on its Adaptations to the Thermal Habitat.</title>
        <authorList>
            <person name="Daroch M."/>
            <person name="Tang J."/>
            <person name="Jiang Y."/>
        </authorList>
    </citation>
    <scope>NUCLEOTIDE SEQUENCE</scope>
    <source>
        <strain evidence="4">PKUAC-SCTA174</strain>
    </source>
</reference>
<evidence type="ECO:0000256" key="1">
    <source>
        <dbReference type="ARBA" id="ARBA00022670"/>
    </source>
</evidence>
<dbReference type="InterPro" id="IPR001940">
    <property type="entry name" value="Peptidase_S1C"/>
</dbReference>
<accession>A0A9E9C6C2</accession>
<dbReference type="PANTHER" id="PTHR43343:SF3">
    <property type="entry name" value="PROTEASE DO-LIKE 8, CHLOROPLASTIC"/>
    <property type="match status" value="1"/>
</dbReference>
<dbReference type="PRINTS" id="PR00834">
    <property type="entry name" value="PROTEASES2C"/>
</dbReference>
<dbReference type="Pfam" id="PF04151">
    <property type="entry name" value="PPC"/>
    <property type="match status" value="2"/>
</dbReference>
<evidence type="ECO:0000259" key="3">
    <source>
        <dbReference type="Pfam" id="PF04151"/>
    </source>
</evidence>
<dbReference type="Gene3D" id="2.60.120.380">
    <property type="match status" value="2"/>
</dbReference>
<dbReference type="Gene3D" id="2.40.10.120">
    <property type="match status" value="1"/>
</dbReference>
<dbReference type="EMBL" id="CP113797">
    <property type="protein sequence ID" value="WAL59089.1"/>
    <property type="molecule type" value="Genomic_DNA"/>
</dbReference>
<name>A0A9E9C6C2_9CYAN</name>
<dbReference type="RefSeq" id="WP_268608668.1">
    <property type="nucleotide sequence ID" value="NZ_CP113797.1"/>
</dbReference>
<feature type="domain" description="Peptidase C-terminal archaeal/bacterial" evidence="3">
    <location>
        <begin position="293"/>
        <end position="355"/>
    </location>
</feature>
<dbReference type="Pfam" id="PF13365">
    <property type="entry name" value="Trypsin_2"/>
    <property type="match status" value="1"/>
</dbReference>
<dbReference type="Proteomes" id="UP001163152">
    <property type="component" value="Chromosome"/>
</dbReference>
<dbReference type="AlphaFoldDB" id="A0A9E9C6C2"/>
<gene>
    <name evidence="4" type="ORF">OXH18_18200</name>
</gene>
<protein>
    <submittedName>
        <fullName evidence="4">Trypsin-like peptidase domain-containing protein</fullName>
    </submittedName>
</protein>
<dbReference type="GO" id="GO:0004252">
    <property type="term" value="F:serine-type endopeptidase activity"/>
    <property type="evidence" value="ECO:0007669"/>
    <property type="project" value="InterPro"/>
</dbReference>
<dbReference type="InterPro" id="IPR007280">
    <property type="entry name" value="Peptidase_C_arc/bac"/>
</dbReference>
<dbReference type="GO" id="GO:0006508">
    <property type="term" value="P:proteolysis"/>
    <property type="evidence" value="ECO:0007669"/>
    <property type="project" value="UniProtKB-KW"/>
</dbReference>
<organism evidence="4 5">
    <name type="scientific">Thermocoleostomius sinensis A174</name>
    <dbReference type="NCBI Taxonomy" id="2016057"/>
    <lineage>
        <taxon>Bacteria</taxon>
        <taxon>Bacillati</taxon>
        <taxon>Cyanobacteriota</taxon>
        <taxon>Cyanophyceae</taxon>
        <taxon>Oculatellales</taxon>
        <taxon>Oculatellaceae</taxon>
        <taxon>Thermocoleostomius</taxon>
    </lineage>
</organism>
<dbReference type="InterPro" id="IPR009003">
    <property type="entry name" value="Peptidase_S1_PA"/>
</dbReference>
<evidence type="ECO:0000313" key="4">
    <source>
        <dbReference type="EMBL" id="WAL59089.1"/>
    </source>
</evidence>
<keyword evidence="1" id="KW-0645">Protease</keyword>
<sequence length="482" mass="50412">MTINFFRLASSSLAVAGTALGLIGLNAFIPLEVFTLKLGTRQAIAQTNITDDPEEGVNVRVYQAASPAVVAIETATGSGSGSIIRPDGLVLTNAHVVTGSETVTVKLADGREFEGTVIGYGEGGLDLAAVRIVSNERNFPTVRVADPEAVAVGQRAFAIGSPFGFQGTFTTGIVSRLDRNRGLIQTDAAINPGNSGGPLLNSRGELIGVNSAILSPGAGAGNVGIGFAIATDRVDSFLVAVEEGRAPTAPQQSPLLAGGAAAERLALNNEPIEVKGKLDEESNVLPSDNSYFNAYTFEGDAGQRVIIEMNSQEFNSYLILLSPEGNNVAQAGTDNGARDSRIEVTLPTEGIYTILANTYSAGETGEYTLALSTTGLSPILLKEEGRLGPESQVLRADGTFYQEHTFQGQAGQSVTIVMESEDFDTYLILLGPNEQVIGQNDDASAGTLNSVLTVTLPVTGTYRIIANAYERTGQGAYTVTVR</sequence>
<proteinExistence type="predicted"/>
<dbReference type="KEGG" id="tsin:OXH18_18200"/>
<keyword evidence="5" id="KW-1185">Reference proteome</keyword>
<dbReference type="SUPFAM" id="SSF50494">
    <property type="entry name" value="Trypsin-like serine proteases"/>
    <property type="match status" value="1"/>
</dbReference>
<feature type="domain" description="Peptidase C-terminal archaeal/bacterial" evidence="3">
    <location>
        <begin position="404"/>
        <end position="464"/>
    </location>
</feature>
<dbReference type="InterPro" id="IPR051201">
    <property type="entry name" value="Chloro_Bact_Ser_Proteases"/>
</dbReference>
<keyword evidence="2" id="KW-0378">Hydrolase</keyword>